<protein>
    <submittedName>
        <fullName evidence="1">Uncharacterized protein</fullName>
    </submittedName>
</protein>
<dbReference type="PATRIC" id="fig|1229493.5.peg.6017"/>
<proteinExistence type="predicted"/>
<gene>
    <name evidence="1" type="ORF">H735_29700</name>
</gene>
<dbReference type="Proteomes" id="UP000031586">
    <property type="component" value="Unassembled WGS sequence"/>
</dbReference>
<dbReference type="RefSeq" id="WP_020198170.1">
    <property type="nucleotide sequence ID" value="NZ_BAOH01000285.1"/>
</dbReference>
<accession>A0A0C1VMN7</accession>
<dbReference type="AlphaFoldDB" id="A0A0C1VMN7"/>
<sequence>MTTNISQSLHIKLLGIQQNVVPTGYKSWLHFWETQLNISASECIVVGCNKRAVHGREVVIGSSAYIIPLCKIFILVDEKQDIAISRFVAVPIPKS</sequence>
<comment type="caution">
    <text evidence="1">The sequence shown here is derived from an EMBL/GenBank/DDBJ whole genome shotgun (WGS) entry which is preliminary data.</text>
</comment>
<evidence type="ECO:0000313" key="2">
    <source>
        <dbReference type="Proteomes" id="UP000031586"/>
    </source>
</evidence>
<evidence type="ECO:0000313" key="1">
    <source>
        <dbReference type="EMBL" id="KIF45317.1"/>
    </source>
</evidence>
<name>A0A0C1VMN7_9VIBR</name>
<organism evidence="1 2">
    <name type="scientific">Vibrio owensii CAIM 1854 = LMG 25443</name>
    <dbReference type="NCBI Taxonomy" id="1229493"/>
    <lineage>
        <taxon>Bacteria</taxon>
        <taxon>Pseudomonadati</taxon>
        <taxon>Pseudomonadota</taxon>
        <taxon>Gammaproteobacteria</taxon>
        <taxon>Vibrionales</taxon>
        <taxon>Vibrionaceae</taxon>
        <taxon>Vibrio</taxon>
    </lineage>
</organism>
<dbReference type="EMBL" id="JPRD01000084">
    <property type="protein sequence ID" value="KIF45317.1"/>
    <property type="molecule type" value="Genomic_DNA"/>
</dbReference>
<reference evidence="1 2" key="1">
    <citation type="submission" date="2014-07" db="EMBL/GenBank/DDBJ databases">
        <title>Unique and conserved regions in Vibrio harveyi and related species in comparison with the shrimp pathogen Vibrio harveyi CAIM 1792.</title>
        <authorList>
            <person name="Espinoza-Valles I."/>
            <person name="Vora G."/>
            <person name="Leekitcharoenphon P."/>
            <person name="Ussery D."/>
            <person name="Hoj L."/>
            <person name="Gomez-Gil B."/>
        </authorList>
    </citation>
    <scope>NUCLEOTIDE SEQUENCE [LARGE SCALE GENOMIC DNA]</scope>
    <source>
        <strain evidence="2">CAIM 1854 / LMG 25443</strain>
    </source>
</reference>